<proteinExistence type="predicted"/>
<evidence type="ECO:0000313" key="3">
    <source>
        <dbReference type="EMBL" id="GLR92073.1"/>
    </source>
</evidence>
<dbReference type="RefSeq" id="WP_284275979.1">
    <property type="nucleotide sequence ID" value="NZ_BSOW01000064.1"/>
</dbReference>
<evidence type="ECO:0000256" key="1">
    <source>
        <dbReference type="SAM" id="MobiDB-lite"/>
    </source>
</evidence>
<feature type="domain" description="LysM" evidence="2">
    <location>
        <begin position="269"/>
        <end position="318"/>
    </location>
</feature>
<organism evidence="3 4">
    <name type="scientific">Bradyrhizobium iriomotense</name>
    <dbReference type="NCBI Taxonomy" id="441950"/>
    <lineage>
        <taxon>Bacteria</taxon>
        <taxon>Pseudomonadati</taxon>
        <taxon>Pseudomonadota</taxon>
        <taxon>Alphaproteobacteria</taxon>
        <taxon>Hyphomicrobiales</taxon>
        <taxon>Nitrobacteraceae</taxon>
        <taxon>Bradyrhizobium</taxon>
    </lineage>
</organism>
<comment type="caution">
    <text evidence="3">The sequence shown here is derived from an EMBL/GenBank/DDBJ whole genome shotgun (WGS) entry which is preliminary data.</text>
</comment>
<name>A0ABQ6BE70_9BRAD</name>
<gene>
    <name evidence="3" type="ORF">GCM10007857_87920</name>
</gene>
<dbReference type="InterPro" id="IPR036779">
    <property type="entry name" value="LysM_dom_sf"/>
</dbReference>
<dbReference type="SMART" id="SM00257">
    <property type="entry name" value="LysM"/>
    <property type="match status" value="1"/>
</dbReference>
<dbReference type="SUPFAM" id="SSF49478">
    <property type="entry name" value="Cna protein B-type domain"/>
    <property type="match status" value="1"/>
</dbReference>
<dbReference type="PANTHER" id="PTHR34700">
    <property type="entry name" value="POTASSIUM BINDING PROTEIN KBP"/>
    <property type="match status" value="1"/>
</dbReference>
<dbReference type="InterPro" id="IPR013783">
    <property type="entry name" value="Ig-like_fold"/>
</dbReference>
<dbReference type="InterPro" id="IPR018392">
    <property type="entry name" value="LysM"/>
</dbReference>
<dbReference type="PANTHER" id="PTHR34700:SF4">
    <property type="entry name" value="PHAGE-LIKE ELEMENT PBSX PROTEIN XKDP"/>
    <property type="match status" value="1"/>
</dbReference>
<dbReference type="EMBL" id="BSOW01000064">
    <property type="protein sequence ID" value="GLR92073.1"/>
    <property type="molecule type" value="Genomic_DNA"/>
</dbReference>
<dbReference type="SUPFAM" id="SSF54106">
    <property type="entry name" value="LysM domain"/>
    <property type="match status" value="1"/>
</dbReference>
<evidence type="ECO:0000259" key="2">
    <source>
        <dbReference type="PROSITE" id="PS51782"/>
    </source>
</evidence>
<dbReference type="Gene3D" id="2.60.40.10">
    <property type="entry name" value="Immunoglobulins"/>
    <property type="match status" value="1"/>
</dbReference>
<dbReference type="Gene3D" id="3.10.350.10">
    <property type="entry name" value="LysM domain"/>
    <property type="match status" value="1"/>
</dbReference>
<dbReference type="CDD" id="cd00118">
    <property type="entry name" value="LysM"/>
    <property type="match status" value="1"/>
</dbReference>
<feature type="compositionally biased region" description="Basic and acidic residues" evidence="1">
    <location>
        <begin position="215"/>
        <end position="228"/>
    </location>
</feature>
<reference evidence="4" key="1">
    <citation type="journal article" date="2019" name="Int. J. Syst. Evol. Microbiol.">
        <title>The Global Catalogue of Microorganisms (GCM) 10K type strain sequencing project: providing services to taxonomists for standard genome sequencing and annotation.</title>
        <authorList>
            <consortium name="The Broad Institute Genomics Platform"/>
            <consortium name="The Broad Institute Genome Sequencing Center for Infectious Disease"/>
            <person name="Wu L."/>
            <person name="Ma J."/>
        </authorList>
    </citation>
    <scope>NUCLEOTIDE SEQUENCE [LARGE SCALE GENOMIC DNA]</scope>
    <source>
        <strain evidence="4">NBRC 102520</strain>
    </source>
</reference>
<accession>A0ABQ6BE70</accession>
<dbReference type="InterPro" id="IPR052196">
    <property type="entry name" value="Bact_Kbp"/>
</dbReference>
<sequence>MVIASKATIAVCSFLLVAAGGTAIVVGTGGLWQALHGGPEVKVADGNAKAEAKTDAKTTLAAPPTFLPPSAPAVAPSTPSNDVATALGKAETALADLPTPTAPPPAAAEETGPRFDVARVDDDGEAVIAGRAAPGARVELLRDGESHASAVADASGLFVMTPPKLPPGSYKLSLQSTAPDGSVTKSKTDVPVTLNAMAQPPRATAARTDVAKLAKETPIKDTSKEASAKGDSPAASPSTAQTALALAAAPSAEKGPLRAKVETTGSIPMSRVVSRGDSLWVISRRAYGDGLSYALIYNANRDKIHNPDRIYPGQTFVVPRKAR</sequence>
<dbReference type="Pfam" id="PF01476">
    <property type="entry name" value="LysM"/>
    <property type="match status" value="1"/>
</dbReference>
<evidence type="ECO:0000313" key="4">
    <source>
        <dbReference type="Proteomes" id="UP001156905"/>
    </source>
</evidence>
<dbReference type="Proteomes" id="UP001156905">
    <property type="component" value="Unassembled WGS sequence"/>
</dbReference>
<protein>
    <submittedName>
        <fullName evidence="3">Peptidoglycan-binding protein LysM</fullName>
    </submittedName>
</protein>
<dbReference type="PROSITE" id="PS51782">
    <property type="entry name" value="LYSM"/>
    <property type="match status" value="1"/>
</dbReference>
<feature type="region of interest" description="Disordered" evidence="1">
    <location>
        <begin position="215"/>
        <end position="238"/>
    </location>
</feature>
<keyword evidence="4" id="KW-1185">Reference proteome</keyword>